<gene>
    <name evidence="2" type="ORF">V1477_009851</name>
</gene>
<keyword evidence="1" id="KW-0812">Transmembrane</keyword>
<proteinExistence type="predicted"/>
<dbReference type="InterPro" id="IPR029058">
    <property type="entry name" value="AB_hydrolase_fold"/>
</dbReference>
<evidence type="ECO:0000313" key="3">
    <source>
        <dbReference type="Proteomes" id="UP001607303"/>
    </source>
</evidence>
<protein>
    <submittedName>
        <fullName evidence="2">Acetylcholinesterase</fullName>
    </submittedName>
</protein>
<evidence type="ECO:0000313" key="2">
    <source>
        <dbReference type="EMBL" id="KAL2742222.1"/>
    </source>
</evidence>
<feature type="transmembrane region" description="Helical" evidence="1">
    <location>
        <begin position="99"/>
        <end position="120"/>
    </location>
</feature>
<reference evidence="2 3" key="1">
    <citation type="journal article" date="2024" name="Ann. Entomol. Soc. Am.">
        <title>Genomic analyses of the southern and eastern yellowjacket wasps (Hymenoptera: Vespidae) reveal evolutionary signatures of social life.</title>
        <authorList>
            <person name="Catto M.A."/>
            <person name="Caine P.B."/>
            <person name="Orr S.E."/>
            <person name="Hunt B.G."/>
            <person name="Goodisman M.A.D."/>
        </authorList>
    </citation>
    <scope>NUCLEOTIDE SEQUENCE [LARGE SCALE GENOMIC DNA]</scope>
    <source>
        <strain evidence="2">232</strain>
        <tissue evidence="2">Head and thorax</tissue>
    </source>
</reference>
<evidence type="ECO:0000256" key="1">
    <source>
        <dbReference type="SAM" id="Phobius"/>
    </source>
</evidence>
<keyword evidence="3" id="KW-1185">Reference proteome</keyword>
<dbReference type="Gene3D" id="3.40.50.1820">
    <property type="entry name" value="alpha/beta hydrolase"/>
    <property type="match status" value="1"/>
</dbReference>
<keyword evidence="1" id="KW-0472">Membrane</keyword>
<dbReference type="SUPFAM" id="SSF53474">
    <property type="entry name" value="alpha/beta-Hydrolases"/>
    <property type="match status" value="1"/>
</dbReference>
<name>A0ABD2CAZ0_VESMC</name>
<dbReference type="EMBL" id="JAYRBN010000058">
    <property type="protein sequence ID" value="KAL2742222.1"/>
    <property type="molecule type" value="Genomic_DNA"/>
</dbReference>
<keyword evidence="1" id="KW-1133">Transmembrane helix</keyword>
<dbReference type="Proteomes" id="UP001607303">
    <property type="component" value="Unassembled WGS sequence"/>
</dbReference>
<dbReference type="AlphaFoldDB" id="A0ABD2CAZ0"/>
<feature type="transmembrane region" description="Helical" evidence="1">
    <location>
        <begin position="238"/>
        <end position="258"/>
    </location>
</feature>
<organism evidence="2 3">
    <name type="scientific">Vespula maculifrons</name>
    <name type="common">Eastern yellow jacket</name>
    <name type="synonym">Wasp</name>
    <dbReference type="NCBI Taxonomy" id="7453"/>
    <lineage>
        <taxon>Eukaryota</taxon>
        <taxon>Metazoa</taxon>
        <taxon>Ecdysozoa</taxon>
        <taxon>Arthropoda</taxon>
        <taxon>Hexapoda</taxon>
        <taxon>Insecta</taxon>
        <taxon>Pterygota</taxon>
        <taxon>Neoptera</taxon>
        <taxon>Endopterygota</taxon>
        <taxon>Hymenoptera</taxon>
        <taxon>Apocrita</taxon>
        <taxon>Aculeata</taxon>
        <taxon>Vespoidea</taxon>
        <taxon>Vespidae</taxon>
        <taxon>Vespinae</taxon>
        <taxon>Vespula</taxon>
    </lineage>
</organism>
<sequence length="289" mass="34271">MLAKSKINVHRGSQFSNLSIEACIVLSYPSCWIEKLQYTDWEQLKDGYLYQKMIADVVGDYFFICPSIHFAQLFADRGMKVRKYHDFYMTERNQECHHSFFYIHIYMYVLMYINLLPYVYTDPSTYIHNSLLLFHTSKQNMIRIRMCKDIAAVELINTKFNILRSDSNVQTPDIKRKRTKVNGDTSVMFHYIFPLDTCSLDEAAIMDACDYERERNKKSFEECNLTFLLSHKTSSRNLIYTALAEVQIAFFSTSLAFLARIEKRAHEFVPEMTDKVAWYYAWNVEQEKY</sequence>
<comment type="caution">
    <text evidence="2">The sequence shown here is derived from an EMBL/GenBank/DDBJ whole genome shotgun (WGS) entry which is preliminary data.</text>
</comment>
<accession>A0ABD2CAZ0</accession>